<organism evidence="1 2">
    <name type="scientific">Chelonia mydas</name>
    <name type="common">Green sea-turtle</name>
    <name type="synonym">Chelonia agassizi</name>
    <dbReference type="NCBI Taxonomy" id="8469"/>
    <lineage>
        <taxon>Eukaryota</taxon>
        <taxon>Metazoa</taxon>
        <taxon>Chordata</taxon>
        <taxon>Craniata</taxon>
        <taxon>Vertebrata</taxon>
        <taxon>Euteleostomi</taxon>
        <taxon>Archelosauria</taxon>
        <taxon>Testudinata</taxon>
        <taxon>Testudines</taxon>
        <taxon>Cryptodira</taxon>
        <taxon>Durocryptodira</taxon>
        <taxon>Americhelydia</taxon>
        <taxon>Chelonioidea</taxon>
        <taxon>Cheloniidae</taxon>
        <taxon>Chelonia</taxon>
    </lineage>
</organism>
<dbReference type="Gene3D" id="1.10.287.3160">
    <property type="match status" value="2"/>
</dbReference>
<name>M7BQ94_CHEMY</name>
<reference evidence="2" key="1">
    <citation type="journal article" date="2013" name="Nat. Genet.">
        <title>The draft genomes of soft-shell turtle and green sea turtle yield insights into the development and evolution of the turtle-specific body plan.</title>
        <authorList>
            <person name="Wang Z."/>
            <person name="Pascual-Anaya J."/>
            <person name="Zadissa A."/>
            <person name="Li W."/>
            <person name="Niimura Y."/>
            <person name="Huang Z."/>
            <person name="Li C."/>
            <person name="White S."/>
            <person name="Xiong Z."/>
            <person name="Fang D."/>
            <person name="Wang B."/>
            <person name="Ming Y."/>
            <person name="Chen Y."/>
            <person name="Zheng Y."/>
            <person name="Kuraku S."/>
            <person name="Pignatelli M."/>
            <person name="Herrero J."/>
            <person name="Beal K."/>
            <person name="Nozawa M."/>
            <person name="Li Q."/>
            <person name="Wang J."/>
            <person name="Zhang H."/>
            <person name="Yu L."/>
            <person name="Shigenobu S."/>
            <person name="Wang J."/>
            <person name="Liu J."/>
            <person name="Flicek P."/>
            <person name="Searle S."/>
            <person name="Wang J."/>
            <person name="Kuratani S."/>
            <person name="Yin Y."/>
            <person name="Aken B."/>
            <person name="Zhang G."/>
            <person name="Irie N."/>
        </authorList>
    </citation>
    <scope>NUCLEOTIDE SEQUENCE [LARGE SCALE GENOMIC DNA]</scope>
</reference>
<evidence type="ECO:0000313" key="2">
    <source>
        <dbReference type="Proteomes" id="UP000031443"/>
    </source>
</evidence>
<dbReference type="Proteomes" id="UP000031443">
    <property type="component" value="Unassembled WGS sequence"/>
</dbReference>
<dbReference type="AlphaFoldDB" id="M7BQ94"/>
<evidence type="ECO:0000313" key="1">
    <source>
        <dbReference type="EMBL" id="EMP39369.1"/>
    </source>
</evidence>
<proteinExistence type="predicted"/>
<protein>
    <submittedName>
        <fullName evidence="1">Uncharacterized protein</fullName>
    </submittedName>
</protein>
<dbReference type="EMBL" id="KB516917">
    <property type="protein sequence ID" value="EMP39369.1"/>
    <property type="molecule type" value="Genomic_DNA"/>
</dbReference>
<accession>M7BQ94</accession>
<gene>
    <name evidence="1" type="ORF">UY3_03421</name>
</gene>
<sequence>MSPLPRTAAQESDTWRCCRSRRPGRTNTPWTLGCLLVGALSASLRIPAIALWARSDYRGPRTHGLCHGTPGIHGGSCSHPKGINRCREAPTSLHPRSAARLRQATMPGAPQMQQMGEEGPAKPATEVVTLAGPALSFSSPDEAIMGPPPVVSQDDDKAHPELLRRVASNLGLETEELEEPLDTLFNILSSAAPARVTLPMHEGVAKFIKALWQTPSSLTPISKCAEHKYYVPARGYEYFYTHPIPNSLVVSAVNDQESLQLRVANHQALLGRYDFNIWQLMAKFVDSLPEDLRKEFQAILEEGQGVTRAALLVASDATDSVARTKASATTTRRAVWLQSSGLSVEVQQSIQDFLFNGQTLFAEKTDDKLHGLKDLCTTLKTLGLCTAKEAV</sequence>
<keyword evidence="2" id="KW-1185">Reference proteome</keyword>